<proteinExistence type="predicted"/>
<dbReference type="PANTHER" id="PTHR43289">
    <property type="entry name" value="MITOGEN-ACTIVATED PROTEIN KINASE KINASE KINASE 20-RELATED"/>
    <property type="match status" value="1"/>
</dbReference>
<dbReference type="Gene3D" id="1.25.40.10">
    <property type="entry name" value="Tetratricopeptide repeat domain"/>
    <property type="match status" value="2"/>
</dbReference>
<dbReference type="SUPFAM" id="SSF48452">
    <property type="entry name" value="TPR-like"/>
    <property type="match status" value="3"/>
</dbReference>
<dbReference type="InterPro" id="IPR008271">
    <property type="entry name" value="Ser/Thr_kinase_AS"/>
</dbReference>
<feature type="domain" description="Protein kinase" evidence="7">
    <location>
        <begin position="38"/>
        <end position="321"/>
    </location>
</feature>
<dbReference type="Gene3D" id="1.10.510.10">
    <property type="entry name" value="Transferase(Phosphotransferase) domain 1"/>
    <property type="match status" value="1"/>
</dbReference>
<keyword evidence="9" id="KW-1185">Reference proteome</keyword>
<dbReference type="Pfam" id="PF13424">
    <property type="entry name" value="TPR_12"/>
    <property type="match status" value="2"/>
</dbReference>
<keyword evidence="1" id="KW-0808">Transferase</keyword>
<keyword evidence="6" id="KW-1133">Transmembrane helix</keyword>
<feature type="transmembrane region" description="Helical" evidence="6">
    <location>
        <begin position="348"/>
        <end position="370"/>
    </location>
</feature>
<protein>
    <recommendedName>
        <fullName evidence="7">Protein kinase domain-containing protein</fullName>
    </recommendedName>
</protein>
<gene>
    <name evidence="8" type="ORF">GCM10011394_09300</name>
</gene>
<dbReference type="Pfam" id="PF00069">
    <property type="entry name" value="Pkinase"/>
    <property type="match status" value="1"/>
</dbReference>
<organism evidence="8 9">
    <name type="scientific">Luteimonas terricola</name>
    <dbReference type="NCBI Taxonomy" id="645597"/>
    <lineage>
        <taxon>Bacteria</taxon>
        <taxon>Pseudomonadati</taxon>
        <taxon>Pseudomonadota</taxon>
        <taxon>Gammaproteobacteria</taxon>
        <taxon>Lysobacterales</taxon>
        <taxon>Lysobacteraceae</taxon>
        <taxon>Luteimonas</taxon>
    </lineage>
</organism>
<dbReference type="PROSITE" id="PS50011">
    <property type="entry name" value="PROTEIN_KINASE_DOM"/>
    <property type="match status" value="1"/>
</dbReference>
<evidence type="ECO:0000313" key="9">
    <source>
        <dbReference type="Proteomes" id="UP000599009"/>
    </source>
</evidence>
<dbReference type="SUPFAM" id="SSF56112">
    <property type="entry name" value="Protein kinase-like (PK-like)"/>
    <property type="match status" value="1"/>
</dbReference>
<comment type="caution">
    <text evidence="8">The sequence shown here is derived from an EMBL/GenBank/DDBJ whole genome shotgun (WGS) entry which is preliminary data.</text>
</comment>
<dbReference type="PROSITE" id="PS00108">
    <property type="entry name" value="PROTEIN_KINASE_ST"/>
    <property type="match status" value="1"/>
</dbReference>
<dbReference type="PROSITE" id="PS00107">
    <property type="entry name" value="PROTEIN_KINASE_ATP"/>
    <property type="match status" value="1"/>
</dbReference>
<dbReference type="Pfam" id="PF13374">
    <property type="entry name" value="TPR_10"/>
    <property type="match status" value="1"/>
</dbReference>
<keyword evidence="6" id="KW-0472">Membrane</keyword>
<dbReference type="PANTHER" id="PTHR43289:SF6">
    <property type="entry name" value="SERINE_THREONINE-PROTEIN KINASE NEKL-3"/>
    <property type="match status" value="1"/>
</dbReference>
<evidence type="ECO:0000256" key="2">
    <source>
        <dbReference type="ARBA" id="ARBA00022741"/>
    </source>
</evidence>
<reference evidence="9" key="1">
    <citation type="journal article" date="2019" name="Int. J. Syst. Evol. Microbiol.">
        <title>The Global Catalogue of Microorganisms (GCM) 10K type strain sequencing project: providing services to taxonomists for standard genome sequencing and annotation.</title>
        <authorList>
            <consortium name="The Broad Institute Genomics Platform"/>
            <consortium name="The Broad Institute Genome Sequencing Center for Infectious Disease"/>
            <person name="Wu L."/>
            <person name="Ma J."/>
        </authorList>
    </citation>
    <scope>NUCLEOTIDE SEQUENCE [LARGE SCALE GENOMIC DNA]</scope>
    <source>
        <strain evidence="9">CGMCC 1.8985</strain>
    </source>
</reference>
<dbReference type="RefSeq" id="WP_132985108.1">
    <property type="nucleotide sequence ID" value="NZ_BMME01000001.1"/>
</dbReference>
<evidence type="ECO:0000313" key="8">
    <source>
        <dbReference type="EMBL" id="GGK02478.1"/>
    </source>
</evidence>
<dbReference type="CDD" id="cd14014">
    <property type="entry name" value="STKc_PknB_like"/>
    <property type="match status" value="1"/>
</dbReference>
<dbReference type="Gene3D" id="3.30.200.20">
    <property type="entry name" value="Phosphorylase Kinase, domain 1"/>
    <property type="match status" value="1"/>
</dbReference>
<keyword evidence="4 5" id="KW-0067">ATP-binding</keyword>
<accession>A0ABQ2E9S7</accession>
<evidence type="ECO:0000256" key="4">
    <source>
        <dbReference type="ARBA" id="ARBA00022840"/>
    </source>
</evidence>
<evidence type="ECO:0000256" key="6">
    <source>
        <dbReference type="SAM" id="Phobius"/>
    </source>
</evidence>
<evidence type="ECO:0000256" key="1">
    <source>
        <dbReference type="ARBA" id="ARBA00022679"/>
    </source>
</evidence>
<dbReference type="InterPro" id="IPR011990">
    <property type="entry name" value="TPR-like_helical_dom_sf"/>
</dbReference>
<dbReference type="Proteomes" id="UP000599009">
    <property type="component" value="Unassembled WGS sequence"/>
</dbReference>
<dbReference type="EMBL" id="BMME01000001">
    <property type="protein sequence ID" value="GGK02478.1"/>
    <property type="molecule type" value="Genomic_DNA"/>
</dbReference>
<dbReference type="InterPro" id="IPR000719">
    <property type="entry name" value="Prot_kinase_dom"/>
</dbReference>
<sequence>MVHADDDPDRTELLVTRTQGAGVATGPTLPPGARIGRYRIVEPLGVGGMGEVYRAEQLEPMRRTVALKLMRGRRLEARHLAYFEVERQMLAQMRHPAIAQVFDADTTPDGQPYFAMEFIAGSSLTDYCEAKQLPLAERLRLLVGICEGVQHAHQKGVIHRDLKPANLLVDEVDGRPLPKIIDFGIATAAVGGGSGSREIAGTPDYMSPEQAAGDQALVDTRSDVYSLGVVLFELLTGQRPALAGETVTDTTRTLRLPSRQLDTLPPAEGRRLARGRGVSMPRMRRLLRHELDWVVARAMAHDRGERYPSAAAFADDLRRFLDGRALAAVPASRRYVAGKFVRRHRAGIAAAAVAVVALVGGLAMSVHGLVQARTQRAIAEERSAQLETVAAFQQSMLEEVDIEAMGSALAAGLREQLGRAGPDAAAALDEVLFHANTTDIARGLVDGNILARAEGAIARDFAGQPLLDADLTESVAGVRKALGLEAAAARSHARVADIRARELGPGAPATLAARRDQAESLLASADPEGARRVIDDALVLAAALPVDDPIRLEIEQTGADVMASMGDRAEARGRLEALHARAVAALGEEAPVSTSILNGLAVLQTRMGDPQAGLASMERLLAIHERVSGPEAQQTTNALHNIAPMRMMTGDSEGAIELQRRIIELRTRQLGAEHAMTLASRENLAAFMADAGELEESLRLGADVIGALERVHGQGHRATLRAKLNRSTALARLGDYEGALVLQAEVLDARTRLHGAGHPDTVFIAINRAGTLLQSGRPEESLATVAPLVPLAREVLGGHHHQAQAALQILGEAQAEIGSHEAAATTFAQLLAERRDALGGEHHMTIGTAAHLAEALDHAGRTDEAGAVREELIAPLLAADPERLSPPLRKLAADLSDAERRG</sequence>
<evidence type="ECO:0000256" key="3">
    <source>
        <dbReference type="ARBA" id="ARBA00022777"/>
    </source>
</evidence>
<feature type="binding site" evidence="5">
    <location>
        <position position="68"/>
    </location>
    <ligand>
        <name>ATP</name>
        <dbReference type="ChEBI" id="CHEBI:30616"/>
    </ligand>
</feature>
<dbReference type="InterPro" id="IPR011009">
    <property type="entry name" value="Kinase-like_dom_sf"/>
</dbReference>
<evidence type="ECO:0000256" key="5">
    <source>
        <dbReference type="PROSITE-ProRule" id="PRU10141"/>
    </source>
</evidence>
<keyword evidence="2 5" id="KW-0547">Nucleotide-binding</keyword>
<keyword evidence="3" id="KW-0418">Kinase</keyword>
<keyword evidence="6" id="KW-0812">Transmembrane</keyword>
<name>A0ABQ2E9S7_9GAMM</name>
<dbReference type="SMART" id="SM00220">
    <property type="entry name" value="S_TKc"/>
    <property type="match status" value="1"/>
</dbReference>
<evidence type="ECO:0000259" key="7">
    <source>
        <dbReference type="PROSITE" id="PS50011"/>
    </source>
</evidence>
<dbReference type="InterPro" id="IPR017441">
    <property type="entry name" value="Protein_kinase_ATP_BS"/>
</dbReference>